<accession>A0AA38URG5</accession>
<dbReference type="EMBL" id="MU802056">
    <property type="protein sequence ID" value="KAJ3982586.1"/>
    <property type="molecule type" value="Genomic_DNA"/>
</dbReference>
<evidence type="ECO:0000313" key="3">
    <source>
        <dbReference type="Proteomes" id="UP001163850"/>
    </source>
</evidence>
<feature type="chain" id="PRO_5041241279" evidence="1">
    <location>
        <begin position="30"/>
        <end position="206"/>
    </location>
</feature>
<gene>
    <name evidence="2" type="ORF">F5890DRAFT_1555771</name>
</gene>
<dbReference type="AlphaFoldDB" id="A0AA38URG5"/>
<evidence type="ECO:0000256" key="1">
    <source>
        <dbReference type="SAM" id="SignalP"/>
    </source>
</evidence>
<protein>
    <submittedName>
        <fullName evidence="2">Uncharacterized protein</fullName>
    </submittedName>
</protein>
<name>A0AA38URG5_9AGAR</name>
<dbReference type="Proteomes" id="UP001163850">
    <property type="component" value="Unassembled WGS sequence"/>
</dbReference>
<evidence type="ECO:0000313" key="2">
    <source>
        <dbReference type="EMBL" id="KAJ3982586.1"/>
    </source>
</evidence>
<reference evidence="2" key="1">
    <citation type="submission" date="2022-08" db="EMBL/GenBank/DDBJ databases">
        <authorList>
            <consortium name="DOE Joint Genome Institute"/>
            <person name="Min B."/>
            <person name="Riley R."/>
            <person name="Sierra-Patev S."/>
            <person name="Naranjo-Ortiz M."/>
            <person name="Looney B."/>
            <person name="Konkel Z."/>
            <person name="Slot J.C."/>
            <person name="Sakamoto Y."/>
            <person name="Steenwyk J.L."/>
            <person name="Rokas A."/>
            <person name="Carro J."/>
            <person name="Camarero S."/>
            <person name="Ferreira P."/>
            <person name="Molpeceres G."/>
            <person name="Ruiz-Duenas F.J."/>
            <person name="Serrano A."/>
            <person name="Henrissat B."/>
            <person name="Drula E."/>
            <person name="Hughes K.W."/>
            <person name="Mata J.L."/>
            <person name="Ishikawa N.K."/>
            <person name="Vargas-Isla R."/>
            <person name="Ushijima S."/>
            <person name="Smith C.A."/>
            <person name="Ahrendt S."/>
            <person name="Andreopoulos W."/>
            <person name="He G."/>
            <person name="Labutti K."/>
            <person name="Lipzen A."/>
            <person name="Ng V."/>
            <person name="Sandor L."/>
            <person name="Barry K."/>
            <person name="Martinez A.T."/>
            <person name="Xiao Y."/>
            <person name="Gibbons J.G."/>
            <person name="Terashima K."/>
            <person name="Hibbett D.S."/>
            <person name="Grigoriev I.V."/>
        </authorList>
    </citation>
    <scope>NUCLEOTIDE SEQUENCE</scope>
    <source>
        <strain evidence="2">TFB7829</strain>
    </source>
</reference>
<sequence length="206" mass="23265">MVYLNLCGATFKTLLLMVLGLASVVPLVAVPVSAPASPGSQQSRTVYATVWFKDVEEGQRITSDDIQHLQWATRKLMEKFTAKEYNTANIPFLSWEDGPTNFAPEGFDFTFSIEEPPERIRYHSGRVQLQLSRKGWKYRGSIWNKVNPAKEDKPAVDKNTWTTLSPTVNIVRLHILFVLTGAHILSSRIYAPDIFALGLPRWNQDG</sequence>
<proteinExistence type="predicted"/>
<organism evidence="2 3">
    <name type="scientific">Lentinula detonsa</name>
    <dbReference type="NCBI Taxonomy" id="2804962"/>
    <lineage>
        <taxon>Eukaryota</taxon>
        <taxon>Fungi</taxon>
        <taxon>Dikarya</taxon>
        <taxon>Basidiomycota</taxon>
        <taxon>Agaricomycotina</taxon>
        <taxon>Agaricomycetes</taxon>
        <taxon>Agaricomycetidae</taxon>
        <taxon>Agaricales</taxon>
        <taxon>Marasmiineae</taxon>
        <taxon>Omphalotaceae</taxon>
        <taxon>Lentinula</taxon>
    </lineage>
</organism>
<keyword evidence="1" id="KW-0732">Signal</keyword>
<comment type="caution">
    <text evidence="2">The sequence shown here is derived from an EMBL/GenBank/DDBJ whole genome shotgun (WGS) entry which is preliminary data.</text>
</comment>
<feature type="signal peptide" evidence="1">
    <location>
        <begin position="1"/>
        <end position="29"/>
    </location>
</feature>